<keyword evidence="13" id="KW-0539">Nucleus</keyword>
<evidence type="ECO:0000256" key="9">
    <source>
        <dbReference type="ARBA" id="ARBA00022741"/>
    </source>
</evidence>
<dbReference type="Proteomes" id="UP000007879">
    <property type="component" value="Unassembled WGS sequence"/>
</dbReference>
<dbReference type="EnsemblMetazoa" id="XM_020008024.1">
    <property type="protein sequence ID" value="XP_019863583.1"/>
    <property type="gene ID" value="LOC100639970"/>
</dbReference>
<dbReference type="PANTHER" id="PTHR43721">
    <property type="entry name" value="ELONGATION FACTOR TU-RELATED"/>
    <property type="match status" value="1"/>
</dbReference>
<evidence type="ECO:0000256" key="14">
    <source>
        <dbReference type="ARBA" id="ARBA00049117"/>
    </source>
</evidence>
<dbReference type="PROSITE" id="PS51722">
    <property type="entry name" value="G_TR_2"/>
    <property type="match status" value="1"/>
</dbReference>
<dbReference type="GO" id="GO:0005525">
    <property type="term" value="F:GTP binding"/>
    <property type="evidence" value="ECO:0007669"/>
    <property type="project" value="UniProtKB-KW"/>
</dbReference>
<dbReference type="InterPro" id="IPR000795">
    <property type="entry name" value="T_Tr_GTP-bd_dom"/>
</dbReference>
<evidence type="ECO:0000256" key="5">
    <source>
        <dbReference type="ARBA" id="ARBA00015953"/>
    </source>
</evidence>
<evidence type="ECO:0000256" key="16">
    <source>
        <dbReference type="ARBA" id="ARBA00076506"/>
    </source>
</evidence>
<evidence type="ECO:0000256" key="12">
    <source>
        <dbReference type="ARBA" id="ARBA00023134"/>
    </source>
</evidence>
<feature type="domain" description="Tr-type G" evidence="19">
    <location>
        <begin position="39"/>
        <end position="237"/>
    </location>
</feature>
<organism evidence="20 21">
    <name type="scientific">Amphimedon queenslandica</name>
    <name type="common">Sponge</name>
    <dbReference type="NCBI Taxonomy" id="400682"/>
    <lineage>
        <taxon>Eukaryota</taxon>
        <taxon>Metazoa</taxon>
        <taxon>Porifera</taxon>
        <taxon>Demospongiae</taxon>
        <taxon>Heteroscleromorpha</taxon>
        <taxon>Haplosclerida</taxon>
        <taxon>Niphatidae</taxon>
        <taxon>Amphimedon</taxon>
    </lineage>
</organism>
<comment type="catalytic activity">
    <reaction evidence="14">
        <text>GTP + H2O = GDP + phosphate + H(+)</text>
        <dbReference type="Rhea" id="RHEA:19669"/>
        <dbReference type="ChEBI" id="CHEBI:15377"/>
        <dbReference type="ChEBI" id="CHEBI:15378"/>
        <dbReference type="ChEBI" id="CHEBI:37565"/>
        <dbReference type="ChEBI" id="CHEBI:43474"/>
        <dbReference type="ChEBI" id="CHEBI:58189"/>
    </reaction>
    <physiologicalReaction direction="left-to-right" evidence="14">
        <dbReference type="Rhea" id="RHEA:19670"/>
    </physiologicalReaction>
</comment>
<dbReference type="InterPro" id="IPR027417">
    <property type="entry name" value="P-loop_NTPase"/>
</dbReference>
<evidence type="ECO:0000259" key="19">
    <source>
        <dbReference type="PROSITE" id="PS51722"/>
    </source>
</evidence>
<feature type="region of interest" description="Disordered" evidence="18">
    <location>
        <begin position="549"/>
        <end position="579"/>
    </location>
</feature>
<reference evidence="21" key="1">
    <citation type="journal article" date="2010" name="Nature">
        <title>The Amphimedon queenslandica genome and the evolution of animal complexity.</title>
        <authorList>
            <person name="Srivastava M."/>
            <person name="Simakov O."/>
            <person name="Chapman J."/>
            <person name="Fahey B."/>
            <person name="Gauthier M.E."/>
            <person name="Mitros T."/>
            <person name="Richards G.S."/>
            <person name="Conaco C."/>
            <person name="Dacre M."/>
            <person name="Hellsten U."/>
            <person name="Larroux C."/>
            <person name="Putnam N.H."/>
            <person name="Stanke M."/>
            <person name="Adamska M."/>
            <person name="Darling A."/>
            <person name="Degnan S.M."/>
            <person name="Oakley T.H."/>
            <person name="Plachetzki D.C."/>
            <person name="Zhai Y."/>
            <person name="Adamski M."/>
            <person name="Calcino A."/>
            <person name="Cummins S.F."/>
            <person name="Goodstein D.M."/>
            <person name="Harris C."/>
            <person name="Jackson D.J."/>
            <person name="Leys S.P."/>
            <person name="Shu S."/>
            <person name="Woodcroft B.J."/>
            <person name="Vervoort M."/>
            <person name="Kosik K.S."/>
            <person name="Manning G."/>
            <person name="Degnan B.M."/>
            <person name="Rokhsar D.S."/>
        </authorList>
    </citation>
    <scope>NUCLEOTIDE SEQUENCE [LARGE SCALE GENOMIC DNA]</scope>
</reference>
<dbReference type="Pfam" id="PF21208">
    <property type="entry name" value="euk_SelB_III"/>
    <property type="match status" value="1"/>
</dbReference>
<keyword evidence="12" id="KW-0342">GTP-binding</keyword>
<dbReference type="CDD" id="cd03696">
    <property type="entry name" value="SelB_II"/>
    <property type="match status" value="1"/>
</dbReference>
<comment type="cofactor">
    <cofactor evidence="1">
        <name>Mn(2+)</name>
        <dbReference type="ChEBI" id="CHEBI:29035"/>
    </cofactor>
</comment>
<evidence type="ECO:0000256" key="2">
    <source>
        <dbReference type="ARBA" id="ARBA00001946"/>
    </source>
</evidence>
<dbReference type="InterPro" id="IPR009000">
    <property type="entry name" value="Transl_B-barrel_sf"/>
</dbReference>
<sequence length="603" mass="65801">MFGDRRKPRGSKNNVIKNGYLLKVWLIMAAKGSPERSKVLNFNIGVLGHVDSGKTSLAKALSSVASTAAFDKHPQSQERGITLDLGFSSFSIPIPEHLKDSGYDSVQFTLVDCPGHASLIRTIIGGAQIIDLMILVVDAIKGIQTQTAECLIIGEITCDHMIVALNKIDLFESSKRDAQISKISKRISKTLEATRFNGALIVPVAAAKPSEATDGQVDPIGIEKLIQVLSESVFVPNRSAEGPLIYSVDHCFPIRGQGTVMTGTVLNGSVHVNDNVEIPSLKLTKKVKSMQMFHQPVERAIQGDRVGICVTQFDPKSIERCLVCSPGALPTIFAGLFKVTKVRYHKLSCLTGSKLHVTIGHETIMAKTTFFGSTDSPSDASPSFNYGQEYSYQEELESNQEDGAVQSPATASKPSSVGGQYALVEFERPVIAAPHCVAIASKLDVDLHSNICRLAFYGNLLEHFTDKDYQQTILPRLRVFKIKSREGVVERMQDEKTLIGKGLFKRETKIQSFIGLQVTLSTGEEGMIEGAFGTTGKFRLNMPDGLKDETKLHLKTGGDKKKGKGSTEPPPSGASSTESGLSTVKIYLKFKRYIFDTEKKMIQ</sequence>
<dbReference type="GO" id="GO:0003746">
    <property type="term" value="F:translation elongation factor activity"/>
    <property type="evidence" value="ECO:0007669"/>
    <property type="project" value="TreeGrafter"/>
</dbReference>
<keyword evidence="21" id="KW-1185">Reference proteome</keyword>
<comment type="function">
    <text evidence="15">Translation factor required for the incorporation of the rare amino acid selenocysteine encoded by UGA codons. Replaces the eRF1-eRF3-GTP ternary complex for the insertion of selenocysteine directed by the UGA codon. Insertion of selenocysteine at UGA codons is mediated by SECISBP2 and EEFSEC: SECISBP2 (1) specifically binds the SECIS sequence once the 80S ribosome encounters an in-frame UGA codon and (2) contacts the RPS27A/eS31 of the 40S ribosome before ribosome stalling. (3) GTP-bound EEFSEC then delivers selenocysteinyl-tRNA(Sec) to the 80S ribosome and adopts a preaccommodated state conformation. (4) After GTP hydrolysis, EEFSEC dissociates from the assembly, selenocysteinyl-tRNA(Sec) accommodates, and peptide bond synthesis and selenoprotein elongation occur.</text>
</comment>
<dbReference type="GO" id="GO:0001514">
    <property type="term" value="P:selenocysteine incorporation"/>
    <property type="evidence" value="ECO:0007669"/>
    <property type="project" value="TreeGrafter"/>
</dbReference>
<evidence type="ECO:0000256" key="6">
    <source>
        <dbReference type="ARBA" id="ARBA00022481"/>
    </source>
</evidence>
<dbReference type="PRINTS" id="PR00315">
    <property type="entry name" value="ELONGATNFCT"/>
</dbReference>
<evidence type="ECO:0000256" key="4">
    <source>
        <dbReference type="ARBA" id="ARBA00004496"/>
    </source>
</evidence>
<dbReference type="InterPro" id="IPR049394">
    <property type="entry name" value="eEFSec_C"/>
</dbReference>
<dbReference type="Pfam" id="PF03144">
    <property type="entry name" value="GTP_EFTU_D2"/>
    <property type="match status" value="1"/>
</dbReference>
<dbReference type="FunFam" id="3.40.50.300:FF:000900">
    <property type="entry name" value="Eukaryotic elongation factor, selenocysteine-tRNA-specific"/>
    <property type="match status" value="1"/>
</dbReference>
<evidence type="ECO:0000256" key="17">
    <source>
        <dbReference type="ARBA" id="ARBA00082387"/>
    </source>
</evidence>
<keyword evidence="7" id="KW-0963">Cytoplasm</keyword>
<dbReference type="AlphaFoldDB" id="A0AAN0K337"/>
<dbReference type="PANTHER" id="PTHR43721:SF11">
    <property type="entry name" value="SELENOCYSTEINE-SPECIFIC ELONGATION FACTOR"/>
    <property type="match status" value="1"/>
</dbReference>
<proteinExistence type="predicted"/>
<dbReference type="KEGG" id="aqu:100639970"/>
<dbReference type="CDD" id="cd04094">
    <property type="entry name" value="eSelB_III"/>
    <property type="match status" value="1"/>
</dbReference>
<feature type="compositionally biased region" description="Basic and acidic residues" evidence="18">
    <location>
        <begin position="549"/>
        <end position="560"/>
    </location>
</feature>
<comment type="subcellular location">
    <subcellularLocation>
        <location evidence="4">Cytoplasm</location>
    </subcellularLocation>
    <subcellularLocation>
        <location evidence="3">Nucleus</location>
    </subcellularLocation>
</comment>
<evidence type="ECO:0000313" key="21">
    <source>
        <dbReference type="Proteomes" id="UP000007879"/>
    </source>
</evidence>
<dbReference type="Pfam" id="PF00009">
    <property type="entry name" value="GTP_EFTU"/>
    <property type="match status" value="1"/>
</dbReference>
<dbReference type="InterPro" id="IPR050055">
    <property type="entry name" value="EF-Tu_GTPase"/>
</dbReference>
<protein>
    <recommendedName>
        <fullName evidence="5">Selenocysteine-specific elongation factor</fullName>
    </recommendedName>
    <alternativeName>
        <fullName evidence="17">Elongation factor sec</fullName>
    </alternativeName>
    <alternativeName>
        <fullName evidence="16">Eukaryotic elongation factor, selenocysteine-tRNA-specific</fullName>
    </alternativeName>
</protein>
<keyword evidence="6" id="KW-0488">Methylation</keyword>
<reference evidence="20" key="2">
    <citation type="submission" date="2024-06" db="UniProtKB">
        <authorList>
            <consortium name="EnsemblMetazoa"/>
        </authorList>
    </citation>
    <scope>IDENTIFICATION</scope>
</reference>
<dbReference type="InterPro" id="IPR049393">
    <property type="entry name" value="eEFSec_III"/>
</dbReference>
<accession>A0AAN0K337</accession>
<comment type="cofactor">
    <cofactor evidence="2">
        <name>Mg(2+)</name>
        <dbReference type="ChEBI" id="CHEBI:18420"/>
    </cofactor>
</comment>
<dbReference type="FunFam" id="2.40.30.10:FF:000052">
    <property type="entry name" value="Selenocysteine-specific elongation factor EF-Sec"/>
    <property type="match status" value="1"/>
</dbReference>
<keyword evidence="10" id="KW-0378">Hydrolase</keyword>
<dbReference type="Gene3D" id="2.40.30.10">
    <property type="entry name" value="Translation factors"/>
    <property type="match status" value="2"/>
</dbReference>
<evidence type="ECO:0000256" key="1">
    <source>
        <dbReference type="ARBA" id="ARBA00001936"/>
    </source>
</evidence>
<evidence type="ECO:0000256" key="11">
    <source>
        <dbReference type="ARBA" id="ARBA00022917"/>
    </source>
</evidence>
<evidence type="ECO:0000256" key="8">
    <source>
        <dbReference type="ARBA" id="ARBA00022553"/>
    </source>
</evidence>
<dbReference type="InterPro" id="IPR004161">
    <property type="entry name" value="EFTu-like_2"/>
</dbReference>
<evidence type="ECO:0000256" key="15">
    <source>
        <dbReference type="ARBA" id="ARBA00054716"/>
    </source>
</evidence>
<evidence type="ECO:0000256" key="7">
    <source>
        <dbReference type="ARBA" id="ARBA00022490"/>
    </source>
</evidence>
<evidence type="ECO:0000313" key="20">
    <source>
        <dbReference type="EnsemblMetazoa" id="XP_019863583.1"/>
    </source>
</evidence>
<dbReference type="GO" id="GO:0005634">
    <property type="term" value="C:nucleus"/>
    <property type="evidence" value="ECO:0007669"/>
    <property type="project" value="UniProtKB-SubCell"/>
</dbReference>
<feature type="region of interest" description="Disordered" evidence="18">
    <location>
        <begin position="397"/>
        <end position="416"/>
    </location>
</feature>
<evidence type="ECO:0000256" key="13">
    <source>
        <dbReference type="ARBA" id="ARBA00023242"/>
    </source>
</evidence>
<keyword evidence="8" id="KW-0597">Phosphoprotein</keyword>
<dbReference type="CDD" id="cd01889">
    <property type="entry name" value="SelB_euk"/>
    <property type="match status" value="1"/>
</dbReference>
<evidence type="ECO:0000256" key="10">
    <source>
        <dbReference type="ARBA" id="ARBA00022801"/>
    </source>
</evidence>
<dbReference type="GO" id="GO:0003924">
    <property type="term" value="F:GTPase activity"/>
    <property type="evidence" value="ECO:0007669"/>
    <property type="project" value="InterPro"/>
</dbReference>
<feature type="compositionally biased region" description="Polar residues" evidence="18">
    <location>
        <begin position="407"/>
        <end position="416"/>
    </location>
</feature>
<dbReference type="SUPFAM" id="SSF52540">
    <property type="entry name" value="P-loop containing nucleoside triphosphate hydrolases"/>
    <property type="match status" value="1"/>
</dbReference>
<name>A0AAN0K337_AMPQE</name>
<keyword evidence="11" id="KW-0648">Protein biosynthesis</keyword>
<keyword evidence="9" id="KW-0547">Nucleotide-binding</keyword>
<dbReference type="GeneID" id="100639970"/>
<evidence type="ECO:0000256" key="18">
    <source>
        <dbReference type="SAM" id="MobiDB-lite"/>
    </source>
</evidence>
<dbReference type="GO" id="GO:0005737">
    <property type="term" value="C:cytoplasm"/>
    <property type="evidence" value="ECO:0007669"/>
    <property type="project" value="UniProtKB-SubCell"/>
</dbReference>
<dbReference type="Gene3D" id="3.40.50.300">
    <property type="entry name" value="P-loop containing nucleotide triphosphate hydrolases"/>
    <property type="match status" value="1"/>
</dbReference>
<dbReference type="Pfam" id="PF21131">
    <property type="entry name" value="eEFSec_4th"/>
    <property type="match status" value="1"/>
</dbReference>
<dbReference type="RefSeq" id="XP_019863583.1">
    <property type="nucleotide sequence ID" value="XM_020008024.1"/>
</dbReference>
<dbReference type="SUPFAM" id="SSF50447">
    <property type="entry name" value="Translation proteins"/>
    <property type="match status" value="1"/>
</dbReference>
<evidence type="ECO:0000256" key="3">
    <source>
        <dbReference type="ARBA" id="ARBA00004123"/>
    </source>
</evidence>